<keyword evidence="4" id="KW-0472">Membrane</keyword>
<reference evidence="5 6" key="1">
    <citation type="submission" date="2020-06" db="EMBL/GenBank/DDBJ databases">
        <authorList>
            <person name="Criscuolo A."/>
        </authorList>
    </citation>
    <scope>NUCLEOTIDE SEQUENCE [LARGE SCALE GENOMIC DNA]</scope>
    <source>
        <strain evidence="5">1804121828</strain>
    </source>
</reference>
<keyword evidence="4" id="KW-1133">Transmembrane helix</keyword>
<organism evidence="5 6">
    <name type="scientific">Aedoeadaptatus nemausensis</name>
    <dbReference type="NCBI Taxonomy" id="2582829"/>
    <lineage>
        <taxon>Bacteria</taxon>
        <taxon>Bacillati</taxon>
        <taxon>Bacillota</taxon>
        <taxon>Tissierellia</taxon>
        <taxon>Tissierellales</taxon>
        <taxon>Peptoniphilaceae</taxon>
        <taxon>Aedoeadaptatus</taxon>
    </lineage>
</organism>
<dbReference type="SUPFAM" id="SSF63817">
    <property type="entry name" value="Sortase"/>
    <property type="match status" value="1"/>
</dbReference>
<comment type="caution">
    <text evidence="5">The sequence shown here is derived from an EMBL/GenBank/DDBJ whole genome shotgun (WGS) entry which is preliminary data.</text>
</comment>
<gene>
    <name evidence="5" type="ORF">PEPNEM18_01603</name>
</gene>
<dbReference type="CDD" id="cd05826">
    <property type="entry name" value="Sortase_B"/>
    <property type="match status" value="1"/>
</dbReference>
<keyword evidence="6" id="KW-1185">Reference proteome</keyword>
<evidence type="ECO:0000313" key="6">
    <source>
        <dbReference type="Proteomes" id="UP000586454"/>
    </source>
</evidence>
<dbReference type="EMBL" id="CAIJCS010000028">
    <property type="protein sequence ID" value="CAC9935804.1"/>
    <property type="molecule type" value="Genomic_DNA"/>
</dbReference>
<dbReference type="InterPro" id="IPR009835">
    <property type="entry name" value="SrtB"/>
</dbReference>
<sequence length="280" mass="32041">MDIKNKLITVIQIFLVICILFSGYKIGSYYLAGHKFNKEHEELRASLSEKKPAANKSEENPDASQGEEPAENENGRESSQEKASAPAEGKGDGKKQEEAPEPNFVAQLKAKYPDMVGWITIEGTDVDFPVVQGKDNEFYLNHTYKGEYHPFGEVFMDKDDKPDYSDQNTVLYGHNVRSGHVFHDLEQYKEQAFRDAHPYIDIDTVDGKKTYEIVAVYTASAYDPYRKPNYSQEEWEKFRAWVKGKNRIKESLPDRDARILTLSTCSDEEDRLVVHAVLKD</sequence>
<evidence type="ECO:0000256" key="2">
    <source>
        <dbReference type="PIRSR" id="PIRSR605754-1"/>
    </source>
</evidence>
<evidence type="ECO:0000256" key="3">
    <source>
        <dbReference type="SAM" id="MobiDB-lite"/>
    </source>
</evidence>
<dbReference type="Pfam" id="PF04203">
    <property type="entry name" value="Sortase"/>
    <property type="match status" value="1"/>
</dbReference>
<feature type="transmembrane region" description="Helical" evidence="4">
    <location>
        <begin position="7"/>
        <end position="31"/>
    </location>
</feature>
<accession>A0A6V6Y742</accession>
<dbReference type="GO" id="GO:0016787">
    <property type="term" value="F:hydrolase activity"/>
    <property type="evidence" value="ECO:0007669"/>
    <property type="project" value="UniProtKB-KW"/>
</dbReference>
<dbReference type="InterPro" id="IPR005754">
    <property type="entry name" value="Sortase"/>
</dbReference>
<dbReference type="NCBIfam" id="TIGR03064">
    <property type="entry name" value="sortase_srtB"/>
    <property type="match status" value="1"/>
</dbReference>
<feature type="active site" description="Acyl-thioester intermediate" evidence="2">
    <location>
        <position position="265"/>
    </location>
</feature>
<dbReference type="InterPro" id="IPR023365">
    <property type="entry name" value="Sortase_dom-sf"/>
</dbReference>
<feature type="active site" description="Proton donor/acceptor" evidence="2">
    <location>
        <position position="174"/>
    </location>
</feature>
<feature type="region of interest" description="Disordered" evidence="3">
    <location>
        <begin position="43"/>
        <end position="101"/>
    </location>
</feature>
<keyword evidence="4" id="KW-0812">Transmembrane</keyword>
<keyword evidence="1" id="KW-0378">Hydrolase</keyword>
<evidence type="ECO:0000313" key="5">
    <source>
        <dbReference type="EMBL" id="CAC9935804.1"/>
    </source>
</evidence>
<dbReference type="Gene3D" id="2.40.260.10">
    <property type="entry name" value="Sortase"/>
    <property type="match status" value="1"/>
</dbReference>
<dbReference type="AlphaFoldDB" id="A0A6V6Y742"/>
<name>A0A6V6Y742_9FIRM</name>
<proteinExistence type="predicted"/>
<evidence type="ECO:0000256" key="4">
    <source>
        <dbReference type="SAM" id="Phobius"/>
    </source>
</evidence>
<protein>
    <submittedName>
        <fullName evidence="5">Sortase, SrtB family</fullName>
    </submittedName>
</protein>
<evidence type="ECO:0000256" key="1">
    <source>
        <dbReference type="ARBA" id="ARBA00022801"/>
    </source>
</evidence>
<feature type="compositionally biased region" description="Basic and acidic residues" evidence="3">
    <location>
        <begin position="89"/>
        <end position="98"/>
    </location>
</feature>
<dbReference type="RefSeq" id="WP_180500869.1">
    <property type="nucleotide sequence ID" value="NZ_CAIJCS010000028.1"/>
</dbReference>
<feature type="compositionally biased region" description="Basic and acidic residues" evidence="3">
    <location>
        <begin position="43"/>
        <end position="59"/>
    </location>
</feature>
<dbReference type="Proteomes" id="UP000586454">
    <property type="component" value="Unassembled WGS sequence"/>
</dbReference>